<accession>A0ABR3EP14</accession>
<feature type="transmembrane region" description="Helical" evidence="1">
    <location>
        <begin position="155"/>
        <end position="177"/>
    </location>
</feature>
<evidence type="ECO:0000256" key="1">
    <source>
        <dbReference type="SAM" id="Phobius"/>
    </source>
</evidence>
<dbReference type="EMBL" id="JBAHYK010002657">
    <property type="protein sequence ID" value="KAL0564642.1"/>
    <property type="molecule type" value="Genomic_DNA"/>
</dbReference>
<dbReference type="Proteomes" id="UP001465976">
    <property type="component" value="Unassembled WGS sequence"/>
</dbReference>
<keyword evidence="1" id="KW-0472">Membrane</keyword>
<reference evidence="2 3" key="1">
    <citation type="submission" date="2024-02" db="EMBL/GenBank/DDBJ databases">
        <title>A draft genome for the cacao thread blight pathogen Marasmius crinis-equi.</title>
        <authorList>
            <person name="Cohen S.P."/>
            <person name="Baruah I.K."/>
            <person name="Amoako-Attah I."/>
            <person name="Bukari Y."/>
            <person name="Meinhardt L.W."/>
            <person name="Bailey B.A."/>
        </authorList>
    </citation>
    <scope>NUCLEOTIDE SEQUENCE [LARGE SCALE GENOMIC DNA]</scope>
    <source>
        <strain evidence="2 3">GH-76</strain>
    </source>
</reference>
<organism evidence="2 3">
    <name type="scientific">Marasmius crinis-equi</name>
    <dbReference type="NCBI Taxonomy" id="585013"/>
    <lineage>
        <taxon>Eukaryota</taxon>
        <taxon>Fungi</taxon>
        <taxon>Dikarya</taxon>
        <taxon>Basidiomycota</taxon>
        <taxon>Agaricomycotina</taxon>
        <taxon>Agaricomycetes</taxon>
        <taxon>Agaricomycetidae</taxon>
        <taxon>Agaricales</taxon>
        <taxon>Marasmiineae</taxon>
        <taxon>Marasmiaceae</taxon>
        <taxon>Marasmius</taxon>
    </lineage>
</organism>
<feature type="transmembrane region" description="Helical" evidence="1">
    <location>
        <begin position="197"/>
        <end position="217"/>
    </location>
</feature>
<keyword evidence="1" id="KW-1133">Transmembrane helix</keyword>
<evidence type="ECO:0000313" key="2">
    <source>
        <dbReference type="EMBL" id="KAL0564642.1"/>
    </source>
</evidence>
<gene>
    <name evidence="2" type="ORF">V5O48_017401</name>
</gene>
<keyword evidence="3" id="KW-1185">Reference proteome</keyword>
<name>A0ABR3EP14_9AGAR</name>
<sequence>MPQGSGFLGTISVGIQSIAALLPLLGTEQCERHVGSALDKGIMYAAAAPLSIFGSLGVVTTAFATFVATFPSRRFGAGWLEDAGFRTAGSVSSMVTVLSGTMRYGAEDRLEKLLKEQHIDDLTLVSDIRLAGEKARMGNVNKLKRSLKWSDQTQWNTCLVLWSMAASIASLLPYIYLTCINNDWGELLAWLFPGLRSFGSLLCVVAVQFALQTRILYITKASFRLSRGRRQLRPLSPNQVEKDRERLLEERLEDIAGELKSRVEERKSRLDRHRRGIQVEEAKKIPKLEARLRTAKHELDEIEALLPPPRRDWALSPSQVCLVIGMGMVVVGYVGCFNRVNQTSAKVGPYGWLGLEVLLSLLRIFLWGWNPSLANNDGGMEMVFLLELDDGRPPTFPHLTTPYTLEQLTTPDMSRSLGWRKEDRESFVVENANHFLAAAASYRGPLPQLELENASLFIGIVPQWENADRSIKLLCVNACLDGSKSFSISFFIKRSGSSDSPHATYLSRSEKVPGKRAVRVVLEKQVYGHPDSIAYVDRQTHDRIVQYSFILFERLFARTPSDIRRLSWTVTFPAIPRIAQEVDTATSIPCTDSDVKYMHLRQRYDLKGEFCLRRGDLLLTVFIPLPANTVPLDPDTMIELGLVLDSVLMEIFLCVQEDDFIAHSNLSRDTRRLLRLEGTQKMVERITLDCEASQRRLGAPTRIRKTVKPDPDIKFIWGVLQRELISMRQVSPDSHELKHWKDCIERMINSSHQVPPVPVTMTVGDFLGHRPFDAPLLDTFREGLQSHWDKSTASFDNMILYMTSSLSRLHPGTIAGVQLPGHIGPYDRGSPEFTPPYRCVNGVTEGVLSALEHDFEHVKVLEVCGLSSLAASTLLDRLDVVPKRLTGKLTTMVFRDLILDTDDARQTILSILERQKAICVIYDKCSGAEAVPGYFTEGVGGVINNNREAWRQQAVDDGDPRYIFGIMRYGDPELQGDSSPYDTYMHDVLLSGRAQIFAMIYTPCAGSIVPILTLQAHKEDIDVVVFLRRAAQGINIPTTIGPVKHKVAVSYTFERVRFDGFQVDGPGQYELYINLTNVEPQYLFKDLEIIFPPPPETQERAEIQPPASG</sequence>
<keyword evidence="1" id="KW-0812">Transmembrane</keyword>
<feature type="transmembrane region" description="Helical" evidence="1">
    <location>
        <begin position="6"/>
        <end position="25"/>
    </location>
</feature>
<proteinExistence type="predicted"/>
<protein>
    <submittedName>
        <fullName evidence="2">Uncharacterized protein</fullName>
    </submittedName>
</protein>
<comment type="caution">
    <text evidence="2">The sequence shown here is derived from an EMBL/GenBank/DDBJ whole genome shotgun (WGS) entry which is preliminary data.</text>
</comment>
<feature type="transmembrane region" description="Helical" evidence="1">
    <location>
        <begin position="320"/>
        <end position="340"/>
    </location>
</feature>
<feature type="transmembrane region" description="Helical" evidence="1">
    <location>
        <begin position="46"/>
        <end position="68"/>
    </location>
</feature>
<evidence type="ECO:0000313" key="3">
    <source>
        <dbReference type="Proteomes" id="UP001465976"/>
    </source>
</evidence>